<protein>
    <submittedName>
        <fullName evidence="2">Adenosine deaminase</fullName>
        <ecNumber evidence="2">3.5.4.4</ecNumber>
    </submittedName>
</protein>
<feature type="non-terminal residue" evidence="2">
    <location>
        <position position="91"/>
    </location>
</feature>
<keyword evidence="2" id="KW-0378">Hydrolase</keyword>
<dbReference type="EC" id="3.5.4.4" evidence="2"/>
<evidence type="ECO:0000256" key="1">
    <source>
        <dbReference type="SAM" id="MobiDB-lite"/>
    </source>
</evidence>
<organism evidence="2">
    <name type="scientific">uncultured Rubrobacteraceae bacterium</name>
    <dbReference type="NCBI Taxonomy" id="349277"/>
    <lineage>
        <taxon>Bacteria</taxon>
        <taxon>Bacillati</taxon>
        <taxon>Actinomycetota</taxon>
        <taxon>Rubrobacteria</taxon>
        <taxon>Rubrobacterales</taxon>
        <taxon>Rubrobacteraceae</taxon>
        <taxon>environmental samples</taxon>
    </lineage>
</organism>
<evidence type="ECO:0000313" key="2">
    <source>
        <dbReference type="EMBL" id="CAA9537016.1"/>
    </source>
</evidence>
<dbReference type="GO" id="GO:0016787">
    <property type="term" value="F:hydrolase activity"/>
    <property type="evidence" value="ECO:0007669"/>
    <property type="project" value="UniProtKB-KW"/>
</dbReference>
<feature type="compositionally biased region" description="Basic and acidic residues" evidence="1">
    <location>
        <begin position="29"/>
        <end position="41"/>
    </location>
</feature>
<feature type="non-terminal residue" evidence="2">
    <location>
        <position position="1"/>
    </location>
</feature>
<accession>A0A6J4U1K8</accession>
<dbReference type="AlphaFoldDB" id="A0A6J4U1K8"/>
<sequence length="91" mass="10304">ERWRDEPAGPRRRRSLLERPAQGRVARPHRGDLGAGDDVRARPAQWNRPQVRLSRGGPRGLRLRRSAVLPRPLLRGHGGAPPREGLLRSYP</sequence>
<name>A0A6J4U1K8_9ACTN</name>
<gene>
    <name evidence="2" type="ORF">AVDCRST_MAG05-4986</name>
</gene>
<reference evidence="2" key="1">
    <citation type="submission" date="2020-02" db="EMBL/GenBank/DDBJ databases">
        <authorList>
            <person name="Meier V. D."/>
        </authorList>
    </citation>
    <scope>NUCLEOTIDE SEQUENCE</scope>
    <source>
        <strain evidence="2">AVDCRST_MAG05</strain>
    </source>
</reference>
<feature type="region of interest" description="Disordered" evidence="1">
    <location>
        <begin position="1"/>
        <end position="91"/>
    </location>
</feature>
<proteinExistence type="predicted"/>
<dbReference type="EMBL" id="CADCVM010000530">
    <property type="protein sequence ID" value="CAA9537016.1"/>
    <property type="molecule type" value="Genomic_DNA"/>
</dbReference>